<evidence type="ECO:0000313" key="3">
    <source>
        <dbReference type="Proteomes" id="UP000515697"/>
    </source>
</evidence>
<dbReference type="AlphaFoldDB" id="A0A6V7T9R6"/>
<reference evidence="2 3" key="1">
    <citation type="submission" date="2020-08" db="EMBL/GenBank/DDBJ databases">
        <authorList>
            <person name="Ramaprasad A."/>
        </authorList>
    </citation>
    <scope>NUCLEOTIDE SEQUENCE [LARGE SCALE GENOMIC DNA]</scope>
</reference>
<protein>
    <submittedName>
        <fullName evidence="2">Fam-a protein</fullName>
    </submittedName>
</protein>
<organism evidence="2 3">
    <name type="scientific">Plasmodium vinckei</name>
    <dbReference type="NCBI Taxonomy" id="5860"/>
    <lineage>
        <taxon>Eukaryota</taxon>
        <taxon>Sar</taxon>
        <taxon>Alveolata</taxon>
        <taxon>Apicomplexa</taxon>
        <taxon>Aconoidasida</taxon>
        <taxon>Haemosporida</taxon>
        <taxon>Plasmodiidae</taxon>
        <taxon>Plasmodium</taxon>
        <taxon>Plasmodium (Vinckeia)</taxon>
    </lineage>
</organism>
<feature type="chain" id="PRO_5027781237" evidence="1">
    <location>
        <begin position="26"/>
        <end position="296"/>
    </location>
</feature>
<dbReference type="VEuPathDB" id="PlasmoDB:PVLDE_1300550"/>
<dbReference type="VEuPathDB" id="PlasmoDB:PVBDA_1300310"/>
<dbReference type="SUPFAM" id="SSF55961">
    <property type="entry name" value="Bet v1-like"/>
    <property type="match status" value="1"/>
</dbReference>
<dbReference type="InterPro" id="IPR006486">
    <property type="entry name" value="PYST_A"/>
</dbReference>
<accession>A0A6V7T9R6</accession>
<gene>
    <name evidence="2" type="ORF">PVSEL_1300320</name>
</gene>
<dbReference type="VEuPathDB" id="PlasmoDB:PVPCR_1300480"/>
<dbReference type="VEuPathDB" id="PlasmoDB:PVVCY_0101430"/>
<dbReference type="VEuPathDB" id="PlasmoDB:PVSEL_1300320"/>
<feature type="signal peptide" evidence="1">
    <location>
        <begin position="1"/>
        <end position="25"/>
    </location>
</feature>
<sequence length="296" mass="34530">MNKFYIQIALFLLSIFVYLNNKTLATEPAPGKDATPKITYHYPTDSSEEIYVKNKHLLCTNPEEIKNANELMNEAVTHLKYHATSTDGYELCVKYPNNNTLFYKKKHENNTDIERTHFKIYNSDMYNGIISRLWDPNRPNFYNNGSVKIVRVYNPNLVMIQQRYEEDSKGRQKYFYALVKIAQISEDETIIAMTSANINDHNSKNKRPYKNTIIESANLFKADIDSEDDIREGKLEKTFINIAGYLVEKKKNNVDITYVESICGKVSMFQKYIIRKALNYISVIYKHMSHIHFSAP</sequence>
<keyword evidence="1" id="KW-0732">Signal</keyword>
<evidence type="ECO:0000256" key="1">
    <source>
        <dbReference type="SAM" id="SignalP"/>
    </source>
</evidence>
<dbReference type="Proteomes" id="UP000515697">
    <property type="component" value="Chromosome PVSEL_13"/>
</dbReference>
<name>A0A6V7T9R6_PLAVN</name>
<dbReference type="NCBIfam" id="TIGR01599">
    <property type="entry name" value="PYST-A"/>
    <property type="match status" value="1"/>
</dbReference>
<dbReference type="EMBL" id="LR865434">
    <property type="protein sequence ID" value="CAD2110855.1"/>
    <property type="molecule type" value="Genomic_DNA"/>
</dbReference>
<proteinExistence type="predicted"/>
<evidence type="ECO:0000313" key="2">
    <source>
        <dbReference type="EMBL" id="CAD2110855.1"/>
    </source>
</evidence>